<name>A0A831X7G5_9BACT</name>
<evidence type="ECO:0000313" key="3">
    <source>
        <dbReference type="EMBL" id="HEG90100.1"/>
    </source>
</evidence>
<sequence>MPLFETIILPLDGSEPSEAAIPYAAAIGELVGASIIVLHVLEEMRPVFDARRGEVVWISPAQPRVELEAPELLGEPISRLRSGGLTVRAVFRLGDPAAEILDEVERWPAPLIVIASHGRGGLERLLLGSVADRVLRDASAPVLVVPAAPAAEHPARVLLRTILVPLDGSPLAERALPAAMELAGLAHAEVTLVHVVDLPAGRGDRDDSEREATVYLQQKAEALAGQSGRTILQHVLHGEPGEQLRRFIAARQPDLVVMVAHGRGRLGRWLLGSVTNELLTSHVGPLLLLRAQDDTNQEVASEA</sequence>
<protein>
    <submittedName>
        <fullName evidence="3">Universal stress protein</fullName>
    </submittedName>
</protein>
<dbReference type="PRINTS" id="PR01438">
    <property type="entry name" value="UNVRSLSTRESS"/>
</dbReference>
<evidence type="ECO:0000256" key="1">
    <source>
        <dbReference type="ARBA" id="ARBA00008791"/>
    </source>
</evidence>
<evidence type="ECO:0000259" key="2">
    <source>
        <dbReference type="Pfam" id="PF00582"/>
    </source>
</evidence>
<dbReference type="InterPro" id="IPR006015">
    <property type="entry name" value="Universal_stress_UspA"/>
</dbReference>
<dbReference type="InterPro" id="IPR014729">
    <property type="entry name" value="Rossmann-like_a/b/a_fold"/>
</dbReference>
<reference evidence="3" key="1">
    <citation type="journal article" date="2020" name="mSystems">
        <title>Genome- and Community-Level Interaction Insights into Carbon Utilization and Element Cycling Functions of Hydrothermarchaeota in Hydrothermal Sediment.</title>
        <authorList>
            <person name="Zhou Z."/>
            <person name="Liu Y."/>
            <person name="Xu W."/>
            <person name="Pan J."/>
            <person name="Luo Z.H."/>
            <person name="Li M."/>
        </authorList>
    </citation>
    <scope>NUCLEOTIDE SEQUENCE [LARGE SCALE GENOMIC DNA]</scope>
    <source>
        <strain evidence="3">SpSt-210</strain>
    </source>
</reference>
<proteinExistence type="inferred from homology"/>
<dbReference type="InterPro" id="IPR006016">
    <property type="entry name" value="UspA"/>
</dbReference>
<dbReference type="EMBL" id="DSIY01000032">
    <property type="protein sequence ID" value="HEG90100.1"/>
    <property type="molecule type" value="Genomic_DNA"/>
</dbReference>
<comment type="caution">
    <text evidence="3">The sequence shown here is derived from an EMBL/GenBank/DDBJ whole genome shotgun (WGS) entry which is preliminary data.</text>
</comment>
<dbReference type="Gene3D" id="3.40.50.620">
    <property type="entry name" value="HUPs"/>
    <property type="match status" value="2"/>
</dbReference>
<feature type="domain" description="UspA" evidence="2">
    <location>
        <begin position="160"/>
        <end position="287"/>
    </location>
</feature>
<comment type="similarity">
    <text evidence="1">Belongs to the universal stress protein A family.</text>
</comment>
<dbReference type="PANTHER" id="PTHR46268:SF6">
    <property type="entry name" value="UNIVERSAL STRESS PROTEIN UP12"/>
    <property type="match status" value="1"/>
</dbReference>
<gene>
    <name evidence="3" type="ORF">ENP34_01435</name>
</gene>
<dbReference type="SUPFAM" id="SSF52402">
    <property type="entry name" value="Adenine nucleotide alpha hydrolases-like"/>
    <property type="match status" value="2"/>
</dbReference>
<dbReference type="PANTHER" id="PTHR46268">
    <property type="entry name" value="STRESS RESPONSE PROTEIN NHAX"/>
    <property type="match status" value="1"/>
</dbReference>
<feature type="domain" description="UspA" evidence="2">
    <location>
        <begin position="4"/>
        <end position="146"/>
    </location>
</feature>
<dbReference type="Pfam" id="PF00582">
    <property type="entry name" value="Usp"/>
    <property type="match status" value="2"/>
</dbReference>
<organism evidence="3">
    <name type="scientific">Thermorudis peleae</name>
    <dbReference type="NCBI Taxonomy" id="1382356"/>
    <lineage>
        <taxon>Bacteria</taxon>
        <taxon>Pseudomonadati</taxon>
        <taxon>Thermomicrobiota</taxon>
        <taxon>Thermomicrobia</taxon>
        <taxon>Thermomicrobia incertae sedis</taxon>
        <taxon>Thermorudis</taxon>
    </lineage>
</organism>
<accession>A0A831X7G5</accession>
<dbReference type="AlphaFoldDB" id="A0A831X7G5"/>
<dbReference type="CDD" id="cd00293">
    <property type="entry name" value="USP-like"/>
    <property type="match status" value="2"/>
</dbReference>